<sequence length="51" mass="6176">MDQHASQYVNHKLLVKSQYTYHYQTMHSLPLTIFIYKSTTFNNTSREHMKI</sequence>
<proteinExistence type="evidence at transcript level"/>
<dbReference type="AlphaFoldDB" id="I3SD41"/>
<organism evidence="1">
    <name type="scientific">Lotus japonicus</name>
    <name type="common">Lotus corniculatus var. japonicus</name>
    <dbReference type="NCBI Taxonomy" id="34305"/>
    <lineage>
        <taxon>Eukaryota</taxon>
        <taxon>Viridiplantae</taxon>
        <taxon>Streptophyta</taxon>
        <taxon>Embryophyta</taxon>
        <taxon>Tracheophyta</taxon>
        <taxon>Spermatophyta</taxon>
        <taxon>Magnoliopsida</taxon>
        <taxon>eudicotyledons</taxon>
        <taxon>Gunneridae</taxon>
        <taxon>Pentapetalae</taxon>
        <taxon>rosids</taxon>
        <taxon>fabids</taxon>
        <taxon>Fabales</taxon>
        <taxon>Fabaceae</taxon>
        <taxon>Papilionoideae</taxon>
        <taxon>50 kb inversion clade</taxon>
        <taxon>NPAAA clade</taxon>
        <taxon>Hologalegina</taxon>
        <taxon>robinioid clade</taxon>
        <taxon>Loteae</taxon>
        <taxon>Lotus</taxon>
    </lineage>
</organism>
<protein>
    <submittedName>
        <fullName evidence="1">Uncharacterized protein</fullName>
    </submittedName>
</protein>
<evidence type="ECO:0000313" key="1">
    <source>
        <dbReference type="EMBL" id="AFK38183.1"/>
    </source>
</evidence>
<accession>I3SD41</accession>
<dbReference type="EMBL" id="BT138388">
    <property type="protein sequence ID" value="AFK38183.1"/>
    <property type="molecule type" value="mRNA"/>
</dbReference>
<name>I3SD41_LOTJA</name>
<reference evidence="1" key="1">
    <citation type="submission" date="2012-05" db="EMBL/GenBank/DDBJ databases">
        <authorList>
            <person name="Krishnakumar V."/>
            <person name="Cheung F."/>
            <person name="Xiao Y."/>
            <person name="Chan A."/>
            <person name="Moskal W.A."/>
            <person name="Town C.D."/>
        </authorList>
    </citation>
    <scope>NUCLEOTIDE SEQUENCE</scope>
</reference>